<dbReference type="Proteomes" id="UP000593765">
    <property type="component" value="Chromosome"/>
</dbReference>
<evidence type="ECO:0000313" key="2">
    <source>
        <dbReference type="EMBL" id="QOV89848.1"/>
    </source>
</evidence>
<dbReference type="Gene3D" id="3.10.129.10">
    <property type="entry name" value="Hotdog Thioesterase"/>
    <property type="match status" value="1"/>
</dbReference>
<dbReference type="KEGG" id="hbs:IPV69_00290"/>
<name>A0A7M2WWC6_9BACT</name>
<reference evidence="2 3" key="1">
    <citation type="submission" date="2020-10" db="EMBL/GenBank/DDBJ databases">
        <title>Wide distribution of Phycisphaera-like planctomycetes from WD2101 soil group in peatlands and genome analysis of the first cultivated representative.</title>
        <authorList>
            <person name="Dedysh S.N."/>
            <person name="Beletsky A.V."/>
            <person name="Ivanova A."/>
            <person name="Kulichevskaya I.S."/>
            <person name="Suzina N.E."/>
            <person name="Philippov D.A."/>
            <person name="Rakitin A.L."/>
            <person name="Mardanov A.V."/>
            <person name="Ravin N.V."/>
        </authorList>
    </citation>
    <scope>NUCLEOTIDE SEQUENCE [LARGE SCALE GENOMIC DNA]</scope>
    <source>
        <strain evidence="2 3">M1803</strain>
    </source>
</reference>
<proteinExistence type="predicted"/>
<gene>
    <name evidence="2" type="ORF">IPV69_00290</name>
</gene>
<dbReference type="EMBL" id="CP063458">
    <property type="protein sequence ID" value="QOV89848.1"/>
    <property type="molecule type" value="Genomic_DNA"/>
</dbReference>
<evidence type="ECO:0000313" key="3">
    <source>
        <dbReference type="Proteomes" id="UP000593765"/>
    </source>
</evidence>
<dbReference type="SUPFAM" id="SSF54637">
    <property type="entry name" value="Thioesterase/thiol ester dehydrase-isomerase"/>
    <property type="match status" value="1"/>
</dbReference>
<evidence type="ECO:0008006" key="4">
    <source>
        <dbReference type="Google" id="ProtNLM"/>
    </source>
</evidence>
<keyword evidence="3" id="KW-1185">Reference proteome</keyword>
<dbReference type="InterPro" id="IPR029069">
    <property type="entry name" value="HotDog_dom_sf"/>
</dbReference>
<dbReference type="AlphaFoldDB" id="A0A7M2WWC6"/>
<sequence>MSQAQLASPPTGLDDHEAEPVEQVGTIVRKPVVPKAERGGIIDRVEAFISKLSVRDNFWNSICSLIWLPLAFFSGLRMKEMDANSFVARAVLPFRRFNRNWYRAMAGGALLANSEIAGGGYVFGLCGADYTVVCKHLEYKFLRPCYGPAIYRIKAREDIKALIAGGGEFNCVVDMDVLQQASRVGEKDKRVGQSVATFHVTPKVHHKVKKARRK</sequence>
<evidence type="ECO:0000256" key="1">
    <source>
        <dbReference type="SAM" id="MobiDB-lite"/>
    </source>
</evidence>
<feature type="region of interest" description="Disordered" evidence="1">
    <location>
        <begin position="1"/>
        <end position="20"/>
    </location>
</feature>
<dbReference type="RefSeq" id="WP_206292908.1">
    <property type="nucleotide sequence ID" value="NZ_CP063458.1"/>
</dbReference>
<accession>A0A7M2WWC6</accession>
<organism evidence="2 3">
    <name type="scientific">Humisphaera borealis</name>
    <dbReference type="NCBI Taxonomy" id="2807512"/>
    <lineage>
        <taxon>Bacteria</taxon>
        <taxon>Pseudomonadati</taxon>
        <taxon>Planctomycetota</taxon>
        <taxon>Phycisphaerae</taxon>
        <taxon>Tepidisphaerales</taxon>
        <taxon>Tepidisphaeraceae</taxon>
        <taxon>Humisphaera</taxon>
    </lineage>
</organism>
<protein>
    <recommendedName>
        <fullName evidence="4">DUF4442 domain-containing protein</fullName>
    </recommendedName>
</protein>